<dbReference type="KEGG" id="tbi:Tbis_2299"/>
<accession>D6Y3D4</accession>
<keyword evidence="2" id="KW-1185">Reference proteome</keyword>
<gene>
    <name evidence="1" type="ordered locus">Tbis_2299</name>
</gene>
<evidence type="ECO:0000313" key="1">
    <source>
        <dbReference type="EMBL" id="ADG89009.1"/>
    </source>
</evidence>
<protein>
    <submittedName>
        <fullName evidence="1">Uncharacterized protein</fullName>
    </submittedName>
</protein>
<dbReference type="OrthoDB" id="3431161at2"/>
<dbReference type="Proteomes" id="UP000006640">
    <property type="component" value="Chromosome"/>
</dbReference>
<evidence type="ECO:0000313" key="2">
    <source>
        <dbReference type="Proteomes" id="UP000006640"/>
    </source>
</evidence>
<dbReference type="HOGENOM" id="CLU_199858_2_0_11"/>
<proteinExistence type="predicted"/>
<sequence>MGEFTATIANRLAQAYQELREAASNGDEFLAETLTGEIEDLRRIAEEHGIDVDSLAGEPVDR</sequence>
<dbReference type="eggNOG" id="ENOG502ZMCY">
    <property type="taxonomic scope" value="Bacteria"/>
</dbReference>
<dbReference type="EMBL" id="CP001874">
    <property type="protein sequence ID" value="ADG89009.1"/>
    <property type="molecule type" value="Genomic_DNA"/>
</dbReference>
<organism evidence="1 2">
    <name type="scientific">Thermobispora bispora (strain ATCC 19993 / DSM 43833 / CBS 139.67 / JCM 10125 / KCTC 9307 / NBRC 14880 / R51)</name>
    <dbReference type="NCBI Taxonomy" id="469371"/>
    <lineage>
        <taxon>Bacteria</taxon>
        <taxon>Bacillati</taxon>
        <taxon>Actinomycetota</taxon>
        <taxon>Actinomycetes</taxon>
        <taxon>Streptosporangiales</taxon>
        <taxon>Streptosporangiaceae</taxon>
        <taxon>Thermobispora</taxon>
    </lineage>
</organism>
<reference evidence="1 2" key="1">
    <citation type="submission" date="2010-01" db="EMBL/GenBank/DDBJ databases">
        <title>The complete genome of Thermobispora bispora DSM 43833.</title>
        <authorList>
            <consortium name="US DOE Joint Genome Institute (JGI-PGF)"/>
            <person name="Lucas S."/>
            <person name="Copeland A."/>
            <person name="Lapidus A."/>
            <person name="Glavina del Rio T."/>
            <person name="Dalin E."/>
            <person name="Tice H."/>
            <person name="Bruce D."/>
            <person name="Goodwin L."/>
            <person name="Pitluck S."/>
            <person name="Kyrpides N."/>
            <person name="Mavromatis K."/>
            <person name="Ivanova N."/>
            <person name="Mikhailova N."/>
            <person name="Chertkov O."/>
            <person name="Brettin T."/>
            <person name="Detter J.C."/>
            <person name="Han C."/>
            <person name="Larimer F."/>
            <person name="Land M."/>
            <person name="Hauser L."/>
            <person name="Markowitz V."/>
            <person name="Cheng J.-F."/>
            <person name="Hugenholtz P."/>
            <person name="Woyke T."/>
            <person name="Wu D."/>
            <person name="Jando M."/>
            <person name="Schneider S."/>
            <person name="Klenk H.-P."/>
            <person name="Eisen J.A."/>
        </authorList>
    </citation>
    <scope>NUCLEOTIDE SEQUENCE [LARGE SCALE GENOMIC DNA]</scope>
    <source>
        <strain evidence="2">ATCC 19993 / DSM 43833 / CBS 139.67 / JCM 10125 / KCTC 9307 / NBRC 14880 / R51</strain>
    </source>
</reference>
<dbReference type="AlphaFoldDB" id="D6Y3D4"/>
<name>D6Y3D4_THEBD</name>